<evidence type="ECO:0000313" key="7">
    <source>
        <dbReference type="EMBL" id="TWB45931.1"/>
    </source>
</evidence>
<dbReference type="PROSITE" id="PS51820">
    <property type="entry name" value="PA14"/>
    <property type="match status" value="1"/>
</dbReference>
<dbReference type="Gene3D" id="3.40.50.1700">
    <property type="entry name" value="Glycoside hydrolase family 3 C-terminal domain"/>
    <property type="match status" value="1"/>
</dbReference>
<dbReference type="GO" id="GO:0005975">
    <property type="term" value="P:carbohydrate metabolic process"/>
    <property type="evidence" value="ECO:0007669"/>
    <property type="project" value="InterPro"/>
</dbReference>
<dbReference type="Gene3D" id="2.60.40.10">
    <property type="entry name" value="Immunoglobulins"/>
    <property type="match status" value="1"/>
</dbReference>
<dbReference type="SMART" id="SM01217">
    <property type="entry name" value="Fn3_like"/>
    <property type="match status" value="1"/>
</dbReference>
<dbReference type="Gene3D" id="2.60.120.260">
    <property type="entry name" value="Galactose-binding domain-like"/>
    <property type="match status" value="1"/>
</dbReference>
<evidence type="ECO:0000256" key="3">
    <source>
        <dbReference type="ARBA" id="ARBA00023277"/>
    </source>
</evidence>
<dbReference type="EMBL" id="VITR01000001">
    <property type="protein sequence ID" value="TWB45931.1"/>
    <property type="molecule type" value="Genomic_DNA"/>
</dbReference>
<keyword evidence="3" id="KW-0119">Carbohydrate metabolism</keyword>
<dbReference type="Pfam" id="PF07691">
    <property type="entry name" value="PA14"/>
    <property type="match status" value="1"/>
</dbReference>
<dbReference type="PRINTS" id="PR00133">
    <property type="entry name" value="GLHYDRLASE3"/>
</dbReference>
<dbReference type="Pfam" id="PF00933">
    <property type="entry name" value="Glyco_hydro_3"/>
    <property type="match status" value="1"/>
</dbReference>
<dbReference type="InterPro" id="IPR001764">
    <property type="entry name" value="Glyco_hydro_3_N"/>
</dbReference>
<comment type="caution">
    <text evidence="7">The sequence shown here is derived from an EMBL/GenBank/DDBJ whole genome shotgun (WGS) entry which is preliminary data.</text>
</comment>
<gene>
    <name evidence="7" type="ORF">FBZ90_101266</name>
</gene>
<dbReference type="Pfam" id="PF01915">
    <property type="entry name" value="Glyco_hydro_3_C"/>
    <property type="match status" value="1"/>
</dbReference>
<evidence type="ECO:0000256" key="4">
    <source>
        <dbReference type="ARBA" id="ARBA00023295"/>
    </source>
</evidence>
<dbReference type="RefSeq" id="WP_145729225.1">
    <property type="nucleotide sequence ID" value="NZ_VITR01000001.1"/>
</dbReference>
<dbReference type="PANTHER" id="PTHR42715">
    <property type="entry name" value="BETA-GLUCOSIDASE"/>
    <property type="match status" value="1"/>
</dbReference>
<keyword evidence="4 5" id="KW-0326">Glycosidase</keyword>
<dbReference type="InterPro" id="IPR011658">
    <property type="entry name" value="PA14_dom"/>
</dbReference>
<dbReference type="PROSITE" id="PS00775">
    <property type="entry name" value="GLYCOSYL_HYDROL_F3"/>
    <property type="match status" value="1"/>
</dbReference>
<name>A0A560HIW2_9PROT</name>
<dbReference type="SUPFAM" id="SSF51445">
    <property type="entry name" value="(Trans)glycosidases"/>
    <property type="match status" value="1"/>
</dbReference>
<sequence length="808" mass="85291">MPVTSDAIDVSALTLDDKARLTTGAAMWSTAALPQAGIPPVKMADGPMGIASGRVDERDVSTLTPCGTALAASWDPALVRRIGALVGEEARRLGVQAVLAPNLNLPRSPLAGRAFEMFSEDPWLTGEMGAAWIDGIQSRGVAAVAKHLVCNDSETERNAMDAVVDERTLREVYLLPFERAVSTGVWGILAAYNRVNGTHCVEHPLLLRDIVKGEWGFDGFIVSDWFGTLDTDASATAGLDLEMPPMTGRFGPALAAAVREGRVAPARVDDAAARVARLAARTHTGAVSPYEDDAPALLTEAAAAGFVLLKNEGALLPQAPRPGLTIAVIGPNALAPCYQGGTFAKIAVRPDALAPLDAIRARYGQDCTVLFEPGVDPQPRLPSMPVTALDGTGRGMTVEYFTGHDPDQPPSRTETRDTNSLTWFHGMDGAPPLDRPGTVRASGLLTPTQDGPHTFHVGGTGPVRLLLDGVEVFRRDDSVRPSDIMGVLKAGEADTVTQALVAGQAVRVVVELRYAPARAHGLWYGVRGPDNPAELLERAVAVASQADTVFLIVGETQDAGVESKDRPDTRLPAGQAELIRRVVAANPNTAVLVNVAHAVDLSWAEGVPALMITWYPGEMFGPAIAAVLAGDREPGGRLPLTFAAQDGDYPAYDLTPDEDGRVRYAEGWHIGYRHFAAQDLVPRHCLGEGLGYTTFAYGHPVVAPTADGGVTIMVPVRNTGARAGKTVVQAYVTSPEEDGSSPIPRLRAIAPLVLAPGAEATAVLTLDARAFSHWDVGRHGWRTALGGHAISVGPSLAAARPAHLWQAP</sequence>
<dbReference type="Pfam" id="PF14310">
    <property type="entry name" value="Fn3-like"/>
    <property type="match status" value="1"/>
</dbReference>
<dbReference type="OrthoDB" id="9781691at2"/>
<protein>
    <submittedName>
        <fullName evidence="7">Beta-glucosidase</fullName>
    </submittedName>
</protein>
<reference evidence="7 8" key="1">
    <citation type="submission" date="2019-06" db="EMBL/GenBank/DDBJ databases">
        <title>Genomic Encyclopedia of Type Strains, Phase IV (KMG-V): Genome sequencing to study the core and pangenomes of soil and plant-associated prokaryotes.</title>
        <authorList>
            <person name="Whitman W."/>
        </authorList>
    </citation>
    <scope>NUCLEOTIDE SEQUENCE [LARGE SCALE GENOMIC DNA]</scope>
    <source>
        <strain evidence="7 8">BR 11622</strain>
    </source>
</reference>
<evidence type="ECO:0000256" key="1">
    <source>
        <dbReference type="ARBA" id="ARBA00005336"/>
    </source>
</evidence>
<dbReference type="SMART" id="SM00758">
    <property type="entry name" value="PA14"/>
    <property type="match status" value="1"/>
</dbReference>
<dbReference type="InterPro" id="IPR017853">
    <property type="entry name" value="GH"/>
</dbReference>
<dbReference type="InterPro" id="IPR050288">
    <property type="entry name" value="Cellulose_deg_GH3"/>
</dbReference>
<dbReference type="InterPro" id="IPR026891">
    <property type="entry name" value="Fn3-like"/>
</dbReference>
<accession>A0A560HIW2</accession>
<evidence type="ECO:0000256" key="2">
    <source>
        <dbReference type="ARBA" id="ARBA00022801"/>
    </source>
</evidence>
<dbReference type="SUPFAM" id="SSF56988">
    <property type="entry name" value="Anthrax protective antigen"/>
    <property type="match status" value="1"/>
</dbReference>
<evidence type="ECO:0000256" key="5">
    <source>
        <dbReference type="RuleBase" id="RU361161"/>
    </source>
</evidence>
<dbReference type="InterPro" id="IPR036962">
    <property type="entry name" value="Glyco_hydro_3_N_sf"/>
</dbReference>
<dbReference type="PANTHER" id="PTHR42715:SF10">
    <property type="entry name" value="BETA-GLUCOSIDASE"/>
    <property type="match status" value="1"/>
</dbReference>
<dbReference type="InterPro" id="IPR019800">
    <property type="entry name" value="Glyco_hydro_3_AS"/>
</dbReference>
<organism evidence="7 8">
    <name type="scientific">Nitrospirillum amazonense</name>
    <dbReference type="NCBI Taxonomy" id="28077"/>
    <lineage>
        <taxon>Bacteria</taxon>
        <taxon>Pseudomonadati</taxon>
        <taxon>Pseudomonadota</taxon>
        <taxon>Alphaproteobacteria</taxon>
        <taxon>Rhodospirillales</taxon>
        <taxon>Azospirillaceae</taxon>
        <taxon>Nitrospirillum</taxon>
    </lineage>
</organism>
<dbReference type="Proteomes" id="UP000315751">
    <property type="component" value="Unassembled WGS sequence"/>
</dbReference>
<dbReference type="InterPro" id="IPR037524">
    <property type="entry name" value="PA14/GLEYA"/>
</dbReference>
<dbReference type="AlphaFoldDB" id="A0A560HIW2"/>
<dbReference type="GO" id="GO:0004553">
    <property type="term" value="F:hydrolase activity, hydrolyzing O-glycosyl compounds"/>
    <property type="evidence" value="ECO:0007669"/>
    <property type="project" value="InterPro"/>
</dbReference>
<proteinExistence type="inferred from homology"/>
<evidence type="ECO:0000313" key="8">
    <source>
        <dbReference type="Proteomes" id="UP000315751"/>
    </source>
</evidence>
<feature type="domain" description="PA14" evidence="6">
    <location>
        <begin position="391"/>
        <end position="540"/>
    </location>
</feature>
<comment type="similarity">
    <text evidence="1 5">Belongs to the glycosyl hydrolase 3 family.</text>
</comment>
<dbReference type="SUPFAM" id="SSF52279">
    <property type="entry name" value="Beta-D-glucan exohydrolase, C-terminal domain"/>
    <property type="match status" value="1"/>
</dbReference>
<dbReference type="InterPro" id="IPR036881">
    <property type="entry name" value="Glyco_hydro_3_C_sf"/>
</dbReference>
<dbReference type="InterPro" id="IPR002772">
    <property type="entry name" value="Glyco_hydro_3_C"/>
</dbReference>
<keyword evidence="2 5" id="KW-0378">Hydrolase</keyword>
<evidence type="ECO:0000259" key="6">
    <source>
        <dbReference type="PROSITE" id="PS51820"/>
    </source>
</evidence>
<dbReference type="Gene3D" id="3.20.20.300">
    <property type="entry name" value="Glycoside hydrolase, family 3, N-terminal domain"/>
    <property type="match status" value="1"/>
</dbReference>
<dbReference type="InterPro" id="IPR013783">
    <property type="entry name" value="Ig-like_fold"/>
</dbReference>
<keyword evidence="8" id="KW-1185">Reference proteome</keyword>